<dbReference type="EMBL" id="BLIR01000001">
    <property type="protein sequence ID" value="GFE36289.1"/>
    <property type="molecule type" value="Genomic_DNA"/>
</dbReference>
<name>A0A640UKS1_9ACTN</name>
<keyword evidence="3" id="KW-1185">Reference proteome</keyword>
<reference evidence="2 3" key="1">
    <citation type="submission" date="2019-12" db="EMBL/GenBank/DDBJ databases">
        <title>Whole genome shotgun sequence of Streptomyces tubercidicus NBRC 13090.</title>
        <authorList>
            <person name="Ichikawa N."/>
            <person name="Kimura A."/>
            <person name="Kitahashi Y."/>
            <person name="Komaki H."/>
            <person name="Tamura T."/>
        </authorList>
    </citation>
    <scope>NUCLEOTIDE SEQUENCE [LARGE SCALE GENOMIC DNA]</scope>
    <source>
        <strain evidence="2 3">NBRC 13090</strain>
    </source>
</reference>
<proteinExistence type="predicted"/>
<evidence type="ECO:0000313" key="2">
    <source>
        <dbReference type="EMBL" id="GFE36289.1"/>
    </source>
</evidence>
<dbReference type="AlphaFoldDB" id="A0A640UKS1"/>
<dbReference type="PANTHER" id="PTHR33498:SF1">
    <property type="entry name" value="TRANSPOSASE FOR INSERTION SEQUENCE ELEMENT IS1557"/>
    <property type="match status" value="1"/>
</dbReference>
<dbReference type="RefSeq" id="WP_159742618.1">
    <property type="nucleotide sequence ID" value="NZ_CP114205.1"/>
</dbReference>
<protein>
    <recommendedName>
        <fullName evidence="1">Transposase IS204/IS1001/IS1096/IS1165 DDE domain-containing protein</fullName>
    </recommendedName>
</protein>
<sequence length="163" mass="17764">MSVSRSTVLRLVGALPEPDVLAPRVVGVDEYATRKGRHYGTGLADIERRRAVDLLPDREASTLAPWLAQRPGVEVVCRDRAPVQQDDLPSLHTLAAGIDRDRDEVIAGLTLPGNPGSIEGNVNRIKMFKRQMFGRRAPLAPGAGLTRLTCRPRRPCGPSTGRK</sequence>
<dbReference type="InterPro" id="IPR002560">
    <property type="entry name" value="Transposase_DDE"/>
</dbReference>
<accession>A0A640UKS1</accession>
<dbReference type="InterPro" id="IPR047951">
    <property type="entry name" value="Transpos_ISL3"/>
</dbReference>
<evidence type="ECO:0000313" key="3">
    <source>
        <dbReference type="Proteomes" id="UP000431826"/>
    </source>
</evidence>
<dbReference type="GeneID" id="96282135"/>
<dbReference type="Proteomes" id="UP000431826">
    <property type="component" value="Unassembled WGS sequence"/>
</dbReference>
<organism evidence="2 3">
    <name type="scientific">Streptomyces tubercidicus</name>
    <dbReference type="NCBI Taxonomy" id="47759"/>
    <lineage>
        <taxon>Bacteria</taxon>
        <taxon>Bacillati</taxon>
        <taxon>Actinomycetota</taxon>
        <taxon>Actinomycetes</taxon>
        <taxon>Kitasatosporales</taxon>
        <taxon>Streptomycetaceae</taxon>
        <taxon>Streptomyces</taxon>
    </lineage>
</organism>
<evidence type="ECO:0000259" key="1">
    <source>
        <dbReference type="Pfam" id="PF01610"/>
    </source>
</evidence>
<feature type="domain" description="Transposase IS204/IS1001/IS1096/IS1165 DDE" evidence="1">
    <location>
        <begin position="26"/>
        <end position="80"/>
    </location>
</feature>
<dbReference type="Pfam" id="PF01610">
    <property type="entry name" value="DDE_Tnp_ISL3"/>
    <property type="match status" value="1"/>
</dbReference>
<dbReference type="OrthoDB" id="3238779at2"/>
<gene>
    <name evidence="2" type="ORF">Stube_09620</name>
</gene>
<dbReference type="PANTHER" id="PTHR33498">
    <property type="entry name" value="TRANSPOSASE FOR INSERTION SEQUENCE ELEMENT IS1557"/>
    <property type="match status" value="1"/>
</dbReference>
<comment type="caution">
    <text evidence="2">The sequence shown here is derived from an EMBL/GenBank/DDBJ whole genome shotgun (WGS) entry which is preliminary data.</text>
</comment>